<name>A0ABT4BBH7_9ACTN</name>
<dbReference type="InterPro" id="IPR016040">
    <property type="entry name" value="NAD(P)-bd_dom"/>
</dbReference>
<accession>A0ABT4BBH7</accession>
<dbReference type="Gene3D" id="3.40.50.720">
    <property type="entry name" value="NAD(P)-binding Rossmann-like Domain"/>
    <property type="match status" value="1"/>
</dbReference>
<evidence type="ECO:0000313" key="3">
    <source>
        <dbReference type="Proteomes" id="UP001151002"/>
    </source>
</evidence>
<dbReference type="CDD" id="cd05269">
    <property type="entry name" value="TMR_SDR_a"/>
    <property type="match status" value="1"/>
</dbReference>
<proteinExistence type="predicted"/>
<evidence type="ECO:0000313" key="2">
    <source>
        <dbReference type="EMBL" id="MCY1143873.1"/>
    </source>
</evidence>
<organism evidence="2 3">
    <name type="scientific">Paractinoplanes pyxinae</name>
    <dbReference type="NCBI Taxonomy" id="2997416"/>
    <lineage>
        <taxon>Bacteria</taxon>
        <taxon>Bacillati</taxon>
        <taxon>Actinomycetota</taxon>
        <taxon>Actinomycetes</taxon>
        <taxon>Micromonosporales</taxon>
        <taxon>Micromonosporaceae</taxon>
        <taxon>Paractinoplanes</taxon>
    </lineage>
</organism>
<evidence type="ECO:0000259" key="1">
    <source>
        <dbReference type="Pfam" id="PF13460"/>
    </source>
</evidence>
<reference evidence="2" key="1">
    <citation type="submission" date="2022-11" db="EMBL/GenBank/DDBJ databases">
        <authorList>
            <person name="Somphong A."/>
            <person name="Phongsopitanun W."/>
        </authorList>
    </citation>
    <scope>NUCLEOTIDE SEQUENCE</scope>
    <source>
        <strain evidence="2">Pm04-4</strain>
    </source>
</reference>
<gene>
    <name evidence="2" type="ORF">OWR29_38240</name>
</gene>
<dbReference type="PANTHER" id="PTHR47129:SF1">
    <property type="entry name" value="NMRA-LIKE DOMAIN-CONTAINING PROTEIN"/>
    <property type="match status" value="1"/>
</dbReference>
<dbReference type="Pfam" id="PF13460">
    <property type="entry name" value="NAD_binding_10"/>
    <property type="match status" value="1"/>
</dbReference>
<dbReference type="RefSeq" id="WP_267568394.1">
    <property type="nucleotide sequence ID" value="NZ_JAPNTZ010000017.1"/>
</dbReference>
<keyword evidence="3" id="KW-1185">Reference proteome</keyword>
<dbReference type="EMBL" id="JAPNTZ010000017">
    <property type="protein sequence ID" value="MCY1143873.1"/>
    <property type="molecule type" value="Genomic_DNA"/>
</dbReference>
<dbReference type="SUPFAM" id="SSF51735">
    <property type="entry name" value="NAD(P)-binding Rossmann-fold domains"/>
    <property type="match status" value="1"/>
</dbReference>
<comment type="caution">
    <text evidence="2">The sequence shown here is derived from an EMBL/GenBank/DDBJ whole genome shotgun (WGS) entry which is preliminary data.</text>
</comment>
<sequence>MTIVITGATGHLGRLTIQSLLAKGVPASEIVGLGRQVDKIADLGVTVKQVAYEDPEALRAAFEGADKLLFISGSEAGNRLAQHRNVVDAAQAANVGLIVYTSAPKADTTDMKLAAEHKTTEQWIKDTGLPYVFLRNNWYVENYSVEQALAHGLFGAAGDGKISGSPRADYAEAAAAVLTTDGHEGKVYELGGEAFTLTELAAEIARQSGKPVTYTDLGEEKFREMLVGVGLPEAFAAILADVDRAASQGALFVSREDLEKLLGRPATPLATSIKAELAAVQG</sequence>
<dbReference type="Gene3D" id="3.90.25.10">
    <property type="entry name" value="UDP-galactose 4-epimerase, domain 1"/>
    <property type="match status" value="1"/>
</dbReference>
<dbReference type="InterPro" id="IPR052718">
    <property type="entry name" value="NmrA-type_oxidoreductase"/>
</dbReference>
<dbReference type="InterPro" id="IPR036291">
    <property type="entry name" value="NAD(P)-bd_dom_sf"/>
</dbReference>
<protein>
    <submittedName>
        <fullName evidence="2">SDR family oxidoreductase</fullName>
    </submittedName>
</protein>
<dbReference type="Proteomes" id="UP001151002">
    <property type="component" value="Unassembled WGS sequence"/>
</dbReference>
<dbReference type="PANTHER" id="PTHR47129">
    <property type="entry name" value="QUINONE OXIDOREDUCTASE 2"/>
    <property type="match status" value="1"/>
</dbReference>
<feature type="domain" description="NAD(P)-binding" evidence="1">
    <location>
        <begin position="7"/>
        <end position="180"/>
    </location>
</feature>